<dbReference type="GO" id="GO:1990281">
    <property type="term" value="C:efflux pump complex"/>
    <property type="evidence" value="ECO:0007669"/>
    <property type="project" value="TreeGrafter"/>
</dbReference>
<comment type="subcellular location">
    <subcellularLocation>
        <location evidence="1">Cell outer membrane</location>
    </subcellularLocation>
</comment>
<dbReference type="GO" id="GO:0009279">
    <property type="term" value="C:cell outer membrane"/>
    <property type="evidence" value="ECO:0007669"/>
    <property type="project" value="UniProtKB-SubCell"/>
</dbReference>
<dbReference type="SUPFAM" id="SSF56954">
    <property type="entry name" value="Outer membrane efflux proteins (OEP)"/>
    <property type="match status" value="1"/>
</dbReference>
<keyword evidence="8" id="KW-0732">Signal</keyword>
<feature type="chain" id="PRO_5020996901" evidence="8">
    <location>
        <begin position="28"/>
        <end position="424"/>
    </location>
</feature>
<protein>
    <submittedName>
        <fullName evidence="9">Adhesin transport system outer membrane protein</fullName>
    </submittedName>
</protein>
<name>A0A4R6VLV8_9PAST</name>
<evidence type="ECO:0000256" key="2">
    <source>
        <dbReference type="ARBA" id="ARBA00007613"/>
    </source>
</evidence>
<keyword evidence="4" id="KW-1134">Transmembrane beta strand</keyword>
<evidence type="ECO:0000256" key="8">
    <source>
        <dbReference type="SAM" id="SignalP"/>
    </source>
</evidence>
<dbReference type="PANTHER" id="PTHR30026">
    <property type="entry name" value="OUTER MEMBRANE PROTEIN TOLC"/>
    <property type="match status" value="1"/>
</dbReference>
<dbReference type="InterPro" id="IPR051906">
    <property type="entry name" value="TolC-like"/>
</dbReference>
<gene>
    <name evidence="9" type="ORF">EDC45_0482</name>
</gene>
<dbReference type="PANTHER" id="PTHR30026:SF20">
    <property type="entry name" value="OUTER MEMBRANE PROTEIN TOLC"/>
    <property type="match status" value="1"/>
</dbReference>
<dbReference type="GO" id="GO:0015288">
    <property type="term" value="F:porin activity"/>
    <property type="evidence" value="ECO:0007669"/>
    <property type="project" value="TreeGrafter"/>
</dbReference>
<dbReference type="InterPro" id="IPR003423">
    <property type="entry name" value="OMP_efflux"/>
</dbReference>
<evidence type="ECO:0000256" key="1">
    <source>
        <dbReference type="ARBA" id="ARBA00004442"/>
    </source>
</evidence>
<keyword evidence="3" id="KW-0813">Transport</keyword>
<evidence type="ECO:0000313" key="10">
    <source>
        <dbReference type="Proteomes" id="UP000295657"/>
    </source>
</evidence>
<reference evidence="9 10" key="1">
    <citation type="submission" date="2019-03" db="EMBL/GenBank/DDBJ databases">
        <title>Genomic Encyclopedia of Type Strains, Phase IV (KMG-IV): sequencing the most valuable type-strain genomes for metagenomic binning, comparative biology and taxonomic classification.</title>
        <authorList>
            <person name="Goeker M."/>
        </authorList>
    </citation>
    <scope>NUCLEOTIDE SEQUENCE [LARGE SCALE GENOMIC DNA]</scope>
    <source>
        <strain evidence="9 10">DSM 28403</strain>
    </source>
</reference>
<dbReference type="AlphaFoldDB" id="A0A4R6VLV8"/>
<dbReference type="Gene3D" id="1.20.1600.10">
    <property type="entry name" value="Outer membrane efflux proteins (OEP)"/>
    <property type="match status" value="1"/>
</dbReference>
<dbReference type="Proteomes" id="UP000295657">
    <property type="component" value="Unassembled WGS sequence"/>
</dbReference>
<keyword evidence="6" id="KW-0472">Membrane</keyword>
<keyword evidence="10" id="KW-1185">Reference proteome</keyword>
<proteinExistence type="inferred from homology"/>
<keyword evidence="5" id="KW-0812">Transmembrane</keyword>
<evidence type="ECO:0000256" key="7">
    <source>
        <dbReference type="ARBA" id="ARBA00023237"/>
    </source>
</evidence>
<sequence>MKKHMRKQVSTALLVGSLLFSTQSVSAKVSLQQILRNAFVADPTLDEAKANINMAQSQTEVSKAGHYPVVSLTGTSVLDQKHVYTSERRSGPGVVARVNLYAWGGIEAEVERDKAKEGYYQHKLNETQETLGQQVGELYLAALRAKENIAIYKESLVRHEKILRDLRTIADYDEGRYSEVNEALSRRNQVESTILMQERILHASLNRLSRYSYKVLRPEDLSDPFAGTSASNFVRRYKNPDLKNSPTYLAQQKEFESAQAAVKASKAKRLPAINLEGNANRREHEVYINMSWDIYNPATKYEEQQNYYSQKAAEAKLREIELEMQEKALTSEADMLRNQQLMAVTKKQIALQRNVVQDNELKFSVADKSLIDLLNSYQELTSVQAAEVTARNDYRDAALVYLISQARITNWVGTNSNNFQKINK</sequence>
<keyword evidence="7" id="KW-0998">Cell outer membrane</keyword>
<evidence type="ECO:0000313" key="9">
    <source>
        <dbReference type="EMBL" id="TDQ59820.1"/>
    </source>
</evidence>
<evidence type="ECO:0000256" key="3">
    <source>
        <dbReference type="ARBA" id="ARBA00022448"/>
    </source>
</evidence>
<dbReference type="Pfam" id="PF02321">
    <property type="entry name" value="OEP"/>
    <property type="match status" value="1"/>
</dbReference>
<dbReference type="GO" id="GO:0015562">
    <property type="term" value="F:efflux transmembrane transporter activity"/>
    <property type="evidence" value="ECO:0007669"/>
    <property type="project" value="InterPro"/>
</dbReference>
<feature type="signal peptide" evidence="8">
    <location>
        <begin position="1"/>
        <end position="27"/>
    </location>
</feature>
<evidence type="ECO:0000256" key="4">
    <source>
        <dbReference type="ARBA" id="ARBA00022452"/>
    </source>
</evidence>
<evidence type="ECO:0000256" key="5">
    <source>
        <dbReference type="ARBA" id="ARBA00022692"/>
    </source>
</evidence>
<organism evidence="9 10">
    <name type="scientific">Mesocricetibacter intestinalis</name>
    <dbReference type="NCBI Taxonomy" id="1521930"/>
    <lineage>
        <taxon>Bacteria</taxon>
        <taxon>Pseudomonadati</taxon>
        <taxon>Pseudomonadota</taxon>
        <taxon>Gammaproteobacteria</taxon>
        <taxon>Pasteurellales</taxon>
        <taxon>Pasteurellaceae</taxon>
        <taxon>Mesocricetibacter</taxon>
    </lineage>
</organism>
<comment type="caution">
    <text evidence="9">The sequence shown here is derived from an EMBL/GenBank/DDBJ whole genome shotgun (WGS) entry which is preliminary data.</text>
</comment>
<accession>A0A4R6VLV8</accession>
<dbReference type="EMBL" id="SNYQ01000001">
    <property type="protein sequence ID" value="TDQ59820.1"/>
    <property type="molecule type" value="Genomic_DNA"/>
</dbReference>
<evidence type="ECO:0000256" key="6">
    <source>
        <dbReference type="ARBA" id="ARBA00023136"/>
    </source>
</evidence>
<comment type="similarity">
    <text evidence="2">Belongs to the outer membrane factor (OMF) (TC 1.B.17) family.</text>
</comment>